<feature type="region of interest" description="Disordered" evidence="1">
    <location>
        <begin position="1"/>
        <end position="29"/>
    </location>
</feature>
<evidence type="ECO:0000256" key="1">
    <source>
        <dbReference type="SAM" id="MobiDB-lite"/>
    </source>
</evidence>
<dbReference type="Pfam" id="PF13354">
    <property type="entry name" value="Beta-lactamase2"/>
    <property type="match status" value="1"/>
</dbReference>
<evidence type="ECO:0000313" key="3">
    <source>
        <dbReference type="EMBL" id="CAB4954744.1"/>
    </source>
</evidence>
<protein>
    <submittedName>
        <fullName evidence="3">Unannotated protein</fullName>
    </submittedName>
</protein>
<dbReference type="GO" id="GO:0046677">
    <property type="term" value="P:response to antibiotic"/>
    <property type="evidence" value="ECO:0007669"/>
    <property type="project" value="InterPro"/>
</dbReference>
<dbReference type="GO" id="GO:0008800">
    <property type="term" value="F:beta-lactamase activity"/>
    <property type="evidence" value="ECO:0007669"/>
    <property type="project" value="InterPro"/>
</dbReference>
<feature type="compositionally biased region" description="Low complexity" evidence="1">
    <location>
        <begin position="1"/>
        <end position="22"/>
    </location>
</feature>
<name>A0A6J7KLN8_9ZZZZ</name>
<feature type="domain" description="Beta-lactamase class A catalytic" evidence="2">
    <location>
        <begin position="101"/>
        <end position="221"/>
    </location>
</feature>
<dbReference type="SUPFAM" id="SSF56601">
    <property type="entry name" value="beta-lactamase/transpeptidase-like"/>
    <property type="match status" value="1"/>
</dbReference>
<gene>
    <name evidence="3" type="ORF">UFOPK3564_03694</name>
</gene>
<dbReference type="PANTHER" id="PTHR35333:SF3">
    <property type="entry name" value="BETA-LACTAMASE-TYPE TRANSPEPTIDASE FOLD CONTAINING PROTEIN"/>
    <property type="match status" value="1"/>
</dbReference>
<evidence type="ECO:0000259" key="2">
    <source>
        <dbReference type="Pfam" id="PF13354"/>
    </source>
</evidence>
<reference evidence="3" key="1">
    <citation type="submission" date="2020-05" db="EMBL/GenBank/DDBJ databases">
        <authorList>
            <person name="Chiriac C."/>
            <person name="Salcher M."/>
            <person name="Ghai R."/>
            <person name="Kavagutti S V."/>
        </authorList>
    </citation>
    <scope>NUCLEOTIDE SEQUENCE</scope>
</reference>
<dbReference type="InterPro" id="IPR012338">
    <property type="entry name" value="Beta-lactam/transpept-like"/>
</dbReference>
<accession>A0A6J7KLN8</accession>
<dbReference type="PANTHER" id="PTHR35333">
    <property type="entry name" value="BETA-LACTAMASE"/>
    <property type="match status" value="1"/>
</dbReference>
<dbReference type="GO" id="GO:0030655">
    <property type="term" value="P:beta-lactam antibiotic catabolic process"/>
    <property type="evidence" value="ECO:0007669"/>
    <property type="project" value="InterPro"/>
</dbReference>
<dbReference type="InterPro" id="IPR045155">
    <property type="entry name" value="Beta-lactam_cat"/>
</dbReference>
<dbReference type="InterPro" id="IPR000871">
    <property type="entry name" value="Beta-lactam_class-A"/>
</dbReference>
<dbReference type="AlphaFoldDB" id="A0A6J7KLN8"/>
<organism evidence="3">
    <name type="scientific">freshwater metagenome</name>
    <dbReference type="NCBI Taxonomy" id="449393"/>
    <lineage>
        <taxon>unclassified sequences</taxon>
        <taxon>metagenomes</taxon>
        <taxon>ecological metagenomes</taxon>
    </lineage>
</organism>
<proteinExistence type="predicted"/>
<dbReference type="EMBL" id="CAFBMK010000385">
    <property type="protein sequence ID" value="CAB4954744.1"/>
    <property type="molecule type" value="Genomic_DNA"/>
</dbReference>
<sequence length="271" mass="29049">MAGAATPRAAAPPAAPSVARGATAGPPSTATWTAAVRDARTYARSRDARVRLALQVDGRAWSFRGHETTRAHSLVKVTVLVAYLRRPVVRGRGLTDRERALLPSMVRRSANAPVDELLAAMGGVGPLRRVARLVGMRDHRPVAPLWATSPISATDGARLFARLPRVLPPRHRAWALGLLRSIAPSQRWGMPRAAPRGWQVAFKSGWNDHGRVVQAMRLDCGAHVVTASVLVDGDDHDASVAIVEGTGRRLLQPLRRRGAATCSSMTPTPGP</sequence>
<dbReference type="Gene3D" id="3.40.710.10">
    <property type="entry name" value="DD-peptidase/beta-lactamase superfamily"/>
    <property type="match status" value="1"/>
</dbReference>